<evidence type="ECO:0000313" key="3">
    <source>
        <dbReference type="Proteomes" id="UP000178999"/>
    </source>
</evidence>
<evidence type="ECO:0000259" key="1">
    <source>
        <dbReference type="PROSITE" id="PS50879"/>
    </source>
</evidence>
<dbReference type="InterPro" id="IPR036397">
    <property type="entry name" value="RNaseH_sf"/>
</dbReference>
<evidence type="ECO:0000313" key="2">
    <source>
        <dbReference type="EMBL" id="OGM79829.1"/>
    </source>
</evidence>
<name>A0A1F8CVI0_9BACT</name>
<dbReference type="GO" id="GO:0003676">
    <property type="term" value="F:nucleic acid binding"/>
    <property type="evidence" value="ECO:0007669"/>
    <property type="project" value="InterPro"/>
</dbReference>
<dbReference type="GO" id="GO:0004523">
    <property type="term" value="F:RNA-DNA hybrid ribonuclease activity"/>
    <property type="evidence" value="ECO:0007669"/>
    <property type="project" value="InterPro"/>
</dbReference>
<dbReference type="AlphaFoldDB" id="A0A1F8CVI0"/>
<dbReference type="Gene3D" id="3.30.420.10">
    <property type="entry name" value="Ribonuclease H-like superfamily/Ribonuclease H"/>
    <property type="match status" value="1"/>
</dbReference>
<dbReference type="SUPFAM" id="SSF53098">
    <property type="entry name" value="Ribonuclease H-like"/>
    <property type="match status" value="1"/>
</dbReference>
<reference evidence="2 3" key="1">
    <citation type="journal article" date="2016" name="Nat. Commun.">
        <title>Thousands of microbial genomes shed light on interconnected biogeochemical processes in an aquifer system.</title>
        <authorList>
            <person name="Anantharaman K."/>
            <person name="Brown C.T."/>
            <person name="Hug L.A."/>
            <person name="Sharon I."/>
            <person name="Castelle C.J."/>
            <person name="Probst A.J."/>
            <person name="Thomas B.C."/>
            <person name="Singh A."/>
            <person name="Wilkins M.J."/>
            <person name="Karaoz U."/>
            <person name="Brodie E.L."/>
            <person name="Williams K.H."/>
            <person name="Hubbard S.S."/>
            <person name="Banfield J.F."/>
        </authorList>
    </citation>
    <scope>NUCLEOTIDE SEQUENCE [LARGE SCALE GENOMIC DNA]</scope>
</reference>
<proteinExistence type="predicted"/>
<protein>
    <recommendedName>
        <fullName evidence="1">RNase H type-1 domain-containing protein</fullName>
    </recommendedName>
</protein>
<dbReference type="CDD" id="cd09279">
    <property type="entry name" value="RNase_HI_like"/>
    <property type="match status" value="1"/>
</dbReference>
<dbReference type="Proteomes" id="UP000178999">
    <property type="component" value="Unassembled WGS sequence"/>
</dbReference>
<organism evidence="2 3">
    <name type="scientific">Candidatus Woesebacteria bacterium RIFOXYB1_FULL_38_16</name>
    <dbReference type="NCBI Taxonomy" id="1802538"/>
    <lineage>
        <taxon>Bacteria</taxon>
        <taxon>Candidatus Woeseibacteriota</taxon>
    </lineage>
</organism>
<dbReference type="InterPro" id="IPR002156">
    <property type="entry name" value="RNaseH_domain"/>
</dbReference>
<sequence>MSKIITIHTDGASRGNPGHASAAFVVIDEKNKTIFEYSKYLGIKTNNEAEYAAALLAHNWLQTNINELTGDEIQFKFDSELITRQLNGQYKIKSPSLLPIAKKILEIKKELSIPISYQHVRREHNALADKLANKAIDKEIK</sequence>
<dbReference type="EMBL" id="MGHY01000007">
    <property type="protein sequence ID" value="OGM79829.1"/>
    <property type="molecule type" value="Genomic_DNA"/>
</dbReference>
<accession>A0A1F8CVI0</accession>
<dbReference type="PANTHER" id="PTHR46387">
    <property type="entry name" value="POLYNUCLEOTIDYL TRANSFERASE, RIBONUCLEASE H-LIKE SUPERFAMILY PROTEIN"/>
    <property type="match status" value="1"/>
</dbReference>
<dbReference type="PANTHER" id="PTHR46387:SF2">
    <property type="entry name" value="RIBONUCLEASE HI"/>
    <property type="match status" value="1"/>
</dbReference>
<gene>
    <name evidence="2" type="ORF">A2382_04330</name>
</gene>
<dbReference type="STRING" id="1802538.A2382_04330"/>
<comment type="caution">
    <text evidence="2">The sequence shown here is derived from an EMBL/GenBank/DDBJ whole genome shotgun (WGS) entry which is preliminary data.</text>
</comment>
<feature type="domain" description="RNase H type-1" evidence="1">
    <location>
        <begin position="1"/>
        <end position="137"/>
    </location>
</feature>
<dbReference type="PROSITE" id="PS50879">
    <property type="entry name" value="RNASE_H_1"/>
    <property type="match status" value="1"/>
</dbReference>
<dbReference type="Pfam" id="PF13456">
    <property type="entry name" value="RVT_3"/>
    <property type="match status" value="1"/>
</dbReference>
<dbReference type="InterPro" id="IPR012337">
    <property type="entry name" value="RNaseH-like_sf"/>
</dbReference>